<organism evidence="3 4">
    <name type="scientific">Tunturiibacter lichenicola</name>
    <dbReference type="NCBI Taxonomy" id="2051959"/>
    <lineage>
        <taxon>Bacteria</taxon>
        <taxon>Pseudomonadati</taxon>
        <taxon>Acidobacteriota</taxon>
        <taxon>Terriglobia</taxon>
        <taxon>Terriglobales</taxon>
        <taxon>Acidobacteriaceae</taxon>
        <taxon>Tunturiibacter</taxon>
    </lineage>
</organism>
<proteinExistence type="predicted"/>
<dbReference type="Proteomes" id="UP000564385">
    <property type="component" value="Unassembled WGS sequence"/>
</dbReference>
<protein>
    <recommendedName>
        <fullName evidence="2">Outer membrane protein beta-barrel domain-containing protein</fullName>
    </recommendedName>
</protein>
<sequence>MDLLIQTVHAFYCLGPAPSTQRMHQFLFDKEAQLLKRHILIGCFACVLSLTHWSHAQAVPTATRTASIQIGAAGTFISPDYTQPYIKGITIYGNYDIGQHLGAEGDIHISVITPGDISENSYLLGPRYKWHYKRFEPYVKVLFGIGRFGFQSGSFNTPATFTYFQYAGGGGLDVRATRHINVRAFDVELQKWPGLAPNGLSPIAYTIGAAYTWR</sequence>
<feature type="domain" description="Outer membrane protein beta-barrel" evidence="2">
    <location>
        <begin position="45"/>
        <end position="184"/>
    </location>
</feature>
<evidence type="ECO:0000313" key="3">
    <source>
        <dbReference type="EMBL" id="NYF90275.1"/>
    </source>
</evidence>
<reference evidence="3 4" key="1">
    <citation type="submission" date="2020-07" db="EMBL/GenBank/DDBJ databases">
        <title>Genomic Encyclopedia of Type Strains, Phase IV (KMG-V): Genome sequencing to study the core and pangenomes of soil and plant-associated prokaryotes.</title>
        <authorList>
            <person name="Whitman W."/>
        </authorList>
    </citation>
    <scope>NUCLEOTIDE SEQUENCE [LARGE SCALE GENOMIC DNA]</scope>
    <source>
        <strain evidence="3 4">M8UP22</strain>
    </source>
</reference>
<name>A0A852VJD9_9BACT</name>
<evidence type="ECO:0000259" key="2">
    <source>
        <dbReference type="Pfam" id="PF13505"/>
    </source>
</evidence>
<dbReference type="AlphaFoldDB" id="A0A852VJD9"/>
<dbReference type="Pfam" id="PF13505">
    <property type="entry name" value="OMP_b-brl"/>
    <property type="match status" value="1"/>
</dbReference>
<evidence type="ECO:0000313" key="4">
    <source>
        <dbReference type="Proteomes" id="UP000564385"/>
    </source>
</evidence>
<evidence type="ECO:0000256" key="1">
    <source>
        <dbReference type="ARBA" id="ARBA00022729"/>
    </source>
</evidence>
<accession>A0A852VJD9</accession>
<dbReference type="SUPFAM" id="SSF56925">
    <property type="entry name" value="OMPA-like"/>
    <property type="match status" value="1"/>
</dbReference>
<gene>
    <name evidence="3" type="ORF">HDF08_002342</name>
</gene>
<keyword evidence="1" id="KW-0732">Signal</keyword>
<dbReference type="InterPro" id="IPR027385">
    <property type="entry name" value="Beta-barrel_OMP"/>
</dbReference>
<dbReference type="InterPro" id="IPR011250">
    <property type="entry name" value="OMP/PagP_B-barrel"/>
</dbReference>
<dbReference type="EMBL" id="JACCCU010000001">
    <property type="protein sequence ID" value="NYF90275.1"/>
    <property type="molecule type" value="Genomic_DNA"/>
</dbReference>
<comment type="caution">
    <text evidence="3">The sequence shown here is derived from an EMBL/GenBank/DDBJ whole genome shotgun (WGS) entry which is preliminary data.</text>
</comment>